<proteinExistence type="predicted"/>
<organism evidence="2 3">
    <name type="scientific">Bacillus toyonensis</name>
    <dbReference type="NCBI Taxonomy" id="155322"/>
    <lineage>
        <taxon>Bacteria</taxon>
        <taxon>Bacillati</taxon>
        <taxon>Bacillota</taxon>
        <taxon>Bacilli</taxon>
        <taxon>Bacillales</taxon>
        <taxon>Bacillaceae</taxon>
        <taxon>Bacillus</taxon>
        <taxon>Bacillus cereus group</taxon>
    </lineage>
</organism>
<evidence type="ECO:0000259" key="1">
    <source>
        <dbReference type="Pfam" id="PF14553"/>
    </source>
</evidence>
<dbReference type="AlphaFoldDB" id="A0A2A8HCJ0"/>
<evidence type="ECO:0000313" key="2">
    <source>
        <dbReference type="EMBL" id="PEQ01869.1"/>
    </source>
</evidence>
<dbReference type="Gene3D" id="3.40.5.20">
    <property type="entry name" value="YqbF domain"/>
    <property type="match status" value="1"/>
</dbReference>
<accession>A0A2A8HCJ0</accession>
<comment type="caution">
    <text evidence="2">The sequence shown here is derived from an EMBL/GenBank/DDBJ whole genome shotgun (WGS) entry which is preliminary data.</text>
</comment>
<dbReference type="RefSeq" id="WP_098227086.1">
    <property type="nucleotide sequence ID" value="NZ_NUBY01000114.1"/>
</dbReference>
<evidence type="ECO:0000313" key="3">
    <source>
        <dbReference type="Proteomes" id="UP000220841"/>
    </source>
</evidence>
<dbReference type="SUPFAM" id="SSF160059">
    <property type="entry name" value="PriA/YqbF domain"/>
    <property type="match status" value="1"/>
</dbReference>
<dbReference type="EMBL" id="NUBY01000114">
    <property type="protein sequence ID" value="PEQ01869.1"/>
    <property type="molecule type" value="Genomic_DNA"/>
</dbReference>
<protein>
    <recommendedName>
        <fullName evidence="1">Uncharacterized protein YqbF N-terminal domain-containing protein</fullName>
    </recommendedName>
</protein>
<dbReference type="Pfam" id="PF14553">
    <property type="entry name" value="YqbF"/>
    <property type="match status" value="1"/>
</dbReference>
<sequence length="57" mass="6940">MYYATLIQGASYYAFGQRFMFQQECQITKRECQYLQKNDWFQIRKEEVLSSKPEESV</sequence>
<dbReference type="Proteomes" id="UP000220841">
    <property type="component" value="Unassembled WGS sequence"/>
</dbReference>
<feature type="domain" description="Uncharacterised protein YqbF N-terminal" evidence="1">
    <location>
        <begin position="7"/>
        <end position="47"/>
    </location>
</feature>
<name>A0A2A8HCJ0_9BACI</name>
<reference evidence="2 3" key="1">
    <citation type="submission" date="2017-09" db="EMBL/GenBank/DDBJ databases">
        <title>Large-scale bioinformatics analysis of Bacillus genomes uncovers conserved roles of natural products in bacterial physiology.</title>
        <authorList>
            <consortium name="Agbiome Team Llc"/>
            <person name="Bleich R.M."/>
            <person name="Grubbs K.J."/>
            <person name="Santa Maria K.C."/>
            <person name="Allen S.E."/>
            <person name="Farag S."/>
            <person name="Shank E.A."/>
            <person name="Bowers A."/>
        </authorList>
    </citation>
    <scope>NUCLEOTIDE SEQUENCE [LARGE SCALE GENOMIC DNA]</scope>
    <source>
        <strain evidence="2 3">AFS021349</strain>
    </source>
</reference>
<dbReference type="InterPro" id="IPR027926">
    <property type="entry name" value="YqbF_N"/>
</dbReference>
<gene>
    <name evidence="2" type="ORF">CN585_20375</name>
</gene>
<dbReference type="InterPro" id="IPR036840">
    <property type="entry name" value="YqbF_dom_sf"/>
</dbReference>